<dbReference type="InterPro" id="IPR011053">
    <property type="entry name" value="Single_hybrid_motif"/>
</dbReference>
<organism evidence="2 3">
    <name type="scientific">Spiroplasma corruscae</name>
    <dbReference type="NCBI Taxonomy" id="216934"/>
    <lineage>
        <taxon>Bacteria</taxon>
        <taxon>Bacillati</taxon>
        <taxon>Mycoplasmatota</taxon>
        <taxon>Mollicutes</taxon>
        <taxon>Entomoplasmatales</taxon>
        <taxon>Spiroplasmataceae</taxon>
        <taxon>Spiroplasma</taxon>
    </lineage>
</organism>
<evidence type="ECO:0000313" key="3">
    <source>
        <dbReference type="Proteomes" id="UP000203229"/>
    </source>
</evidence>
<dbReference type="Pfam" id="PF00364">
    <property type="entry name" value="Biotin_lipoyl"/>
    <property type="match status" value="1"/>
</dbReference>
<dbReference type="Proteomes" id="UP000203229">
    <property type="component" value="Chromosome"/>
</dbReference>
<feature type="domain" description="Lipoyl-binding" evidence="1">
    <location>
        <begin position="14"/>
        <end position="73"/>
    </location>
</feature>
<dbReference type="OrthoDB" id="387237at2"/>
<dbReference type="EMBL" id="CP022535">
    <property type="protein sequence ID" value="ASP27979.1"/>
    <property type="molecule type" value="Genomic_DNA"/>
</dbReference>
<keyword evidence="3" id="KW-1185">Reference proteome</keyword>
<evidence type="ECO:0000313" key="2">
    <source>
        <dbReference type="EMBL" id="ASP27979.1"/>
    </source>
</evidence>
<accession>A0A222ENA6</accession>
<name>A0A222ENA6_9MOLU</name>
<reference evidence="2 3" key="1">
    <citation type="submission" date="2017-07" db="EMBL/GenBank/DDBJ databases">
        <title>Complete genome sequence of Spiroplasma corruscae EC-1 (DSM 19793).</title>
        <authorList>
            <person name="Tsai Y.-M."/>
            <person name="Lo W.-S."/>
            <person name="Kuo C.-H."/>
        </authorList>
    </citation>
    <scope>NUCLEOTIDE SEQUENCE [LARGE SCALE GENOMIC DNA]</scope>
    <source>
        <strain evidence="2 3">EC-1</strain>
    </source>
</reference>
<dbReference type="KEGG" id="scou:SCORR_v1c02040"/>
<dbReference type="InterPro" id="IPR000089">
    <property type="entry name" value="Biotin_lipoyl"/>
</dbReference>
<sequence length="497" mass="57215">MEFILFNNSKNLKGIVDDVFVKEGQPINKGDLLTTISTQLEKVEIKSPINGVVKNIFIIDSLIVSCNDKLFELVTHDELMELVREPKNINDTLKEGLDEFNYFDNYEEVETTPAVEKLEKKLEEQTIDTNNKNNDQLTFDSSKFNKKSSEVSGIESHILNKNKVQINDSITQELSFFNNTSLGMGEKVIKEDTNNFLARFRDNQENKEAIKNDNNNEKIKFIEKLHQRQNENFDKKQEHQEFRKSVDSISSHEKIVSNEETGVLKNLNSLNEFSKNNVNLDDKKINNNNHKEINSIDLTTNNIEKVSKEEIIKTSISKSSVSLSLDINQLLNLQDILYKPSIDKDVEINVSTLLTKAIVYSMSSSGAFFKNNQKFINIMQKFKNSQKRKCTSINNLGISIFNFKKELDKSNNFNLESKYMIYDFLNFNNYISSCLLNDETIFSISLNNINQLLKNDGLLYNSLSINISFDNNELSFENIMSFIDSFTEVIENPGYLI</sequence>
<gene>
    <name evidence="2" type="ORF">SCORR_v1c02040</name>
</gene>
<proteinExistence type="predicted"/>
<dbReference type="AlphaFoldDB" id="A0A222ENA6"/>
<dbReference type="Gene3D" id="2.40.50.100">
    <property type="match status" value="1"/>
</dbReference>
<evidence type="ECO:0000259" key="1">
    <source>
        <dbReference type="Pfam" id="PF00364"/>
    </source>
</evidence>
<protein>
    <recommendedName>
        <fullName evidence="1">Lipoyl-binding domain-containing protein</fullName>
    </recommendedName>
</protein>
<dbReference type="SUPFAM" id="SSF51230">
    <property type="entry name" value="Single hybrid motif"/>
    <property type="match status" value="1"/>
</dbReference>
<dbReference type="RefSeq" id="WP_094048299.1">
    <property type="nucleotide sequence ID" value="NZ_CP022535.1"/>
</dbReference>